<feature type="compositionally biased region" description="Low complexity" evidence="12">
    <location>
        <begin position="1"/>
        <end position="14"/>
    </location>
</feature>
<dbReference type="CDD" id="cd07302">
    <property type="entry name" value="CHD"/>
    <property type="match status" value="1"/>
</dbReference>
<dbReference type="Pfam" id="PF00211">
    <property type="entry name" value="Guanylate_cyc"/>
    <property type="match status" value="1"/>
</dbReference>
<dbReference type="InterPro" id="IPR050401">
    <property type="entry name" value="Cyclic_nucleotide_synthase"/>
</dbReference>
<reference evidence="15" key="1">
    <citation type="submission" date="2022-07" db="EMBL/GenBank/DDBJ databases">
        <authorList>
            <person name="Trinca V."/>
            <person name="Uliana J.V.C."/>
            <person name="Torres T.T."/>
            <person name="Ward R.J."/>
            <person name="Monesi N."/>
        </authorList>
    </citation>
    <scope>NUCLEOTIDE SEQUENCE</scope>
    <source>
        <strain evidence="15">HSMRA1968</strain>
        <tissue evidence="15">Whole embryos</tissue>
    </source>
</reference>
<dbReference type="PANTHER" id="PTHR11920:SF504">
    <property type="entry name" value="GUANYLATE CYCLASE"/>
    <property type="match status" value="1"/>
</dbReference>
<comment type="subcellular location">
    <subcellularLocation>
        <location evidence="1">Membrane</location>
        <topology evidence="1">Single-pass type I membrane protein</topology>
    </subcellularLocation>
</comment>
<dbReference type="GO" id="GO:0004016">
    <property type="term" value="F:adenylate cyclase activity"/>
    <property type="evidence" value="ECO:0007669"/>
    <property type="project" value="TreeGrafter"/>
</dbReference>
<dbReference type="Gene3D" id="3.30.70.1230">
    <property type="entry name" value="Nucleotide cyclase"/>
    <property type="match status" value="1"/>
</dbReference>
<evidence type="ECO:0000256" key="11">
    <source>
        <dbReference type="RuleBase" id="RU000405"/>
    </source>
</evidence>
<evidence type="ECO:0000256" key="6">
    <source>
        <dbReference type="ARBA" id="ARBA00022989"/>
    </source>
</evidence>
<feature type="transmembrane region" description="Helical" evidence="13">
    <location>
        <begin position="44"/>
        <end position="66"/>
    </location>
</feature>
<keyword evidence="4" id="KW-0732">Signal</keyword>
<keyword evidence="8" id="KW-0325">Glycoprotein</keyword>
<dbReference type="GO" id="GO:0035556">
    <property type="term" value="P:intracellular signal transduction"/>
    <property type="evidence" value="ECO:0007669"/>
    <property type="project" value="InterPro"/>
</dbReference>
<keyword evidence="3 13" id="KW-0812">Transmembrane</keyword>
<evidence type="ECO:0000256" key="3">
    <source>
        <dbReference type="ARBA" id="ARBA00022692"/>
    </source>
</evidence>
<dbReference type="Pfam" id="PF08376">
    <property type="entry name" value="NIT"/>
    <property type="match status" value="1"/>
</dbReference>
<dbReference type="AlphaFoldDB" id="A0A9Q0RZY0"/>
<dbReference type="GO" id="GO:0004383">
    <property type="term" value="F:guanylate cyclase activity"/>
    <property type="evidence" value="ECO:0007669"/>
    <property type="project" value="UniProtKB-EC"/>
</dbReference>
<keyword evidence="9 11" id="KW-0456">Lyase</keyword>
<evidence type="ECO:0000256" key="4">
    <source>
        <dbReference type="ARBA" id="ARBA00022729"/>
    </source>
</evidence>
<evidence type="ECO:0000256" key="10">
    <source>
        <dbReference type="ARBA" id="ARBA00023293"/>
    </source>
</evidence>
<dbReference type="EC" id="4.6.1.2" evidence="2"/>
<protein>
    <recommendedName>
        <fullName evidence="2">guanylate cyclase</fullName>
        <ecNumber evidence="2">4.6.1.2</ecNumber>
    </recommendedName>
</protein>
<evidence type="ECO:0000256" key="5">
    <source>
        <dbReference type="ARBA" id="ARBA00022741"/>
    </source>
</evidence>
<dbReference type="EMBL" id="WJQU01000003">
    <property type="protein sequence ID" value="KAJ6638428.1"/>
    <property type="molecule type" value="Genomic_DNA"/>
</dbReference>
<dbReference type="GO" id="GO:0001653">
    <property type="term" value="F:peptide receptor activity"/>
    <property type="evidence" value="ECO:0007669"/>
    <property type="project" value="TreeGrafter"/>
</dbReference>
<evidence type="ECO:0000256" key="7">
    <source>
        <dbReference type="ARBA" id="ARBA00023136"/>
    </source>
</evidence>
<keyword evidence="6 13" id="KW-1133">Transmembrane helix</keyword>
<evidence type="ECO:0000256" key="2">
    <source>
        <dbReference type="ARBA" id="ARBA00012202"/>
    </source>
</evidence>
<evidence type="ECO:0000259" key="14">
    <source>
        <dbReference type="PROSITE" id="PS50125"/>
    </source>
</evidence>
<dbReference type="FunFam" id="3.30.70.1230:FF:000028">
    <property type="entry name" value="Guanylate cyclase"/>
    <property type="match status" value="1"/>
</dbReference>
<comment type="similarity">
    <text evidence="11">Belongs to the adenylyl cyclase class-4/guanylyl cyclase family.</text>
</comment>
<dbReference type="SMART" id="SM00044">
    <property type="entry name" value="CYCc"/>
    <property type="match status" value="1"/>
</dbReference>
<dbReference type="Proteomes" id="UP001151699">
    <property type="component" value="Chromosome X"/>
</dbReference>
<name>A0A9Q0RZY0_9DIPT</name>
<evidence type="ECO:0000256" key="13">
    <source>
        <dbReference type="SAM" id="Phobius"/>
    </source>
</evidence>
<organism evidence="15 16">
    <name type="scientific">Pseudolycoriella hygida</name>
    <dbReference type="NCBI Taxonomy" id="35572"/>
    <lineage>
        <taxon>Eukaryota</taxon>
        <taxon>Metazoa</taxon>
        <taxon>Ecdysozoa</taxon>
        <taxon>Arthropoda</taxon>
        <taxon>Hexapoda</taxon>
        <taxon>Insecta</taxon>
        <taxon>Pterygota</taxon>
        <taxon>Neoptera</taxon>
        <taxon>Endopterygota</taxon>
        <taxon>Diptera</taxon>
        <taxon>Nematocera</taxon>
        <taxon>Sciaroidea</taxon>
        <taxon>Sciaridae</taxon>
        <taxon>Pseudolycoriella</taxon>
    </lineage>
</organism>
<keyword evidence="7 13" id="KW-0472">Membrane</keyword>
<keyword evidence="10" id="KW-0141">cGMP biosynthesis</keyword>
<evidence type="ECO:0000256" key="9">
    <source>
        <dbReference type="ARBA" id="ARBA00023239"/>
    </source>
</evidence>
<evidence type="ECO:0000256" key="1">
    <source>
        <dbReference type="ARBA" id="ARBA00004479"/>
    </source>
</evidence>
<dbReference type="InterPro" id="IPR011645">
    <property type="entry name" value="HNOB_dom_associated"/>
</dbReference>
<gene>
    <name evidence="15" type="primary">NPR1</name>
    <name evidence="15" type="ORF">Bhyg_11163</name>
</gene>
<dbReference type="GO" id="GO:0005886">
    <property type="term" value="C:plasma membrane"/>
    <property type="evidence" value="ECO:0007669"/>
    <property type="project" value="TreeGrafter"/>
</dbReference>
<comment type="caution">
    <text evidence="15">The sequence shown here is derived from an EMBL/GenBank/DDBJ whole genome shotgun (WGS) entry which is preliminary data.</text>
</comment>
<dbReference type="InterPro" id="IPR018297">
    <property type="entry name" value="A/G_cyclase_CS"/>
</dbReference>
<dbReference type="InterPro" id="IPR013587">
    <property type="entry name" value="Nitrate/nitrite_sensing"/>
</dbReference>
<dbReference type="OrthoDB" id="60033at2759"/>
<dbReference type="SUPFAM" id="SSF55073">
    <property type="entry name" value="Nucleotide cyclase"/>
    <property type="match status" value="1"/>
</dbReference>
<dbReference type="PROSITE" id="PS50125">
    <property type="entry name" value="GUANYLATE_CYCLASE_2"/>
    <property type="match status" value="1"/>
</dbReference>
<dbReference type="GO" id="GO:0000166">
    <property type="term" value="F:nucleotide binding"/>
    <property type="evidence" value="ECO:0007669"/>
    <property type="project" value="UniProtKB-KW"/>
</dbReference>
<keyword evidence="5" id="KW-0547">Nucleotide-binding</keyword>
<dbReference type="Pfam" id="PF07701">
    <property type="entry name" value="HNOBA"/>
    <property type="match status" value="1"/>
</dbReference>
<dbReference type="InterPro" id="IPR029787">
    <property type="entry name" value="Nucleotide_cyclase"/>
</dbReference>
<dbReference type="Gene3D" id="6.10.250.780">
    <property type="match status" value="1"/>
</dbReference>
<dbReference type="PROSITE" id="PS00452">
    <property type="entry name" value="GUANYLATE_CYCLASE_1"/>
    <property type="match status" value="1"/>
</dbReference>
<evidence type="ECO:0000256" key="12">
    <source>
        <dbReference type="SAM" id="MobiDB-lite"/>
    </source>
</evidence>
<feature type="non-terminal residue" evidence="15">
    <location>
        <position position="1"/>
    </location>
</feature>
<accession>A0A9Q0RZY0</accession>
<proteinExistence type="inferred from homology"/>
<dbReference type="InterPro" id="IPR001054">
    <property type="entry name" value="A/G_cyclase"/>
</dbReference>
<dbReference type="GO" id="GO:0007168">
    <property type="term" value="P:receptor guanylyl cyclase signaling pathway"/>
    <property type="evidence" value="ECO:0007669"/>
    <property type="project" value="TreeGrafter"/>
</dbReference>
<dbReference type="PANTHER" id="PTHR11920">
    <property type="entry name" value="GUANYLYL CYCLASE"/>
    <property type="match status" value="1"/>
</dbReference>
<feature type="domain" description="Guanylate cyclase" evidence="14">
    <location>
        <begin position="424"/>
        <end position="562"/>
    </location>
</feature>
<evidence type="ECO:0000256" key="8">
    <source>
        <dbReference type="ARBA" id="ARBA00023180"/>
    </source>
</evidence>
<sequence length="634" mass="71412">EASSLRSVSSDDASGVARDQCCNDNNSNSNSKGTISHNGSRIQLFQMIILPFIPILALIIQTSFMLNDILIYRMECSEIETQVSVATDLGKLVTRLQLERSEVAFFIFTNGSTLRSNLPQRFAVTDSVINKMQTKELTVPIKTMENGMIIMLNRTEFQSRLKNFRQKISSEESSITEVMDWYTAINGGLLDHLSKQIKETDNSGVWRHLVGFKNLLRSIECYGIASVHGINYFGRGTLGHETYVAYIRNDILGRDLLNGSLYYVPALKILYKNLTKVMPDYGNLRNWSNIILKNTKINSSVENAINYFDVMSTYLDELRKIQRELRHQIRNDVIAKIRRASNSEAVGISILVVVLLVSPVIIFLVRNAANTIQMYADNLSIKAKELKREKKKSDTLLFQMLPLSVATQLKQTRKVPAEFYDDVTIYFSDIVGFTEIAADCTPLEVVTFLNSIYKVFDSRIECYDVYKVETIGDSYMVASGLPIKNGNICAAENRKKHVSEIATMALDLLDATNLFKIPRRPSETLQIRCGIHCGSCVAGIVGTKMPRYCLFGDTVNTASRMETTGEALRIHITSEMNDALAAIGGFKTEHRGLIDVKGKGLMNTYWLTCRDGAPMPVHEEIAWFADIQPVFFRY</sequence>
<evidence type="ECO:0000313" key="16">
    <source>
        <dbReference type="Proteomes" id="UP001151699"/>
    </source>
</evidence>
<evidence type="ECO:0000313" key="15">
    <source>
        <dbReference type="EMBL" id="KAJ6638428.1"/>
    </source>
</evidence>
<keyword evidence="15" id="KW-0675">Receptor</keyword>
<feature type="transmembrane region" description="Helical" evidence="13">
    <location>
        <begin position="345"/>
        <end position="365"/>
    </location>
</feature>
<feature type="region of interest" description="Disordered" evidence="12">
    <location>
        <begin position="1"/>
        <end position="34"/>
    </location>
</feature>
<keyword evidence="16" id="KW-1185">Reference proteome</keyword>